<proteinExistence type="predicted"/>
<dbReference type="Gene3D" id="2.160.20.120">
    <property type="match status" value="1"/>
</dbReference>
<dbReference type="Proteomes" id="UP000309016">
    <property type="component" value="Chromosome"/>
</dbReference>
<accession>A0A5B7X0N2</accession>
<dbReference type="EMBL" id="CP040812">
    <property type="protein sequence ID" value="QCY68897.1"/>
    <property type="molecule type" value="Genomic_DNA"/>
</dbReference>
<sequence length="250" mass="28387">MKNIKIIVLFLLLFTSCDKEDAPDCFRTTGDMITRELQVDAFEEIIVYGRIKLFIEQGDEQKVVVEAGKNLIDNIQATVEEGRLSLRNNTGCNLVRDYNTTSVYVTVPNLTWLQNAGNNTIEGIGELHFPRIWLRSLNQEKDPEVYTNGDFKLQLVTDYLRVTGDNYSNFFLSGEVDYFNLYMANGDGRVEAAELIANTVDIQHRGTNKLIVNPQEVLKGEIRSTGDVISVNRPPVVTLESFYIGKLYFQ</sequence>
<name>A0A5B7X0N2_9FLAO</name>
<gene>
    <name evidence="2" type="ORF">FHG64_05485</name>
</gene>
<evidence type="ECO:0000313" key="2">
    <source>
        <dbReference type="EMBL" id="QCY68897.1"/>
    </source>
</evidence>
<evidence type="ECO:0000259" key="1">
    <source>
        <dbReference type="Pfam" id="PF10988"/>
    </source>
</evidence>
<organism evidence="2 3">
    <name type="scientific">Antarcticibacterium flavum</name>
    <dbReference type="NCBI Taxonomy" id="2058175"/>
    <lineage>
        <taxon>Bacteria</taxon>
        <taxon>Pseudomonadati</taxon>
        <taxon>Bacteroidota</taxon>
        <taxon>Flavobacteriia</taxon>
        <taxon>Flavobacteriales</taxon>
        <taxon>Flavobacteriaceae</taxon>
        <taxon>Antarcticibacterium</taxon>
    </lineage>
</organism>
<feature type="domain" description="Putative auto-transporter adhesin head GIN" evidence="1">
    <location>
        <begin position="41"/>
        <end position="234"/>
    </location>
</feature>
<dbReference type="PROSITE" id="PS51257">
    <property type="entry name" value="PROKAR_LIPOPROTEIN"/>
    <property type="match status" value="1"/>
</dbReference>
<dbReference type="RefSeq" id="WP_139065482.1">
    <property type="nucleotide sequence ID" value="NZ_CP040812.1"/>
</dbReference>
<protein>
    <submittedName>
        <fullName evidence="2">DUF2807 domain-containing protein</fullName>
    </submittedName>
</protein>
<dbReference type="InterPro" id="IPR021255">
    <property type="entry name" value="DUF2807"/>
</dbReference>
<dbReference type="OrthoDB" id="1466971at2"/>
<dbReference type="KEGG" id="afla:FHG64_05485"/>
<keyword evidence="3" id="KW-1185">Reference proteome</keyword>
<reference evidence="2 3" key="1">
    <citation type="submission" date="2019-06" db="EMBL/GenBank/DDBJ databases">
        <title>Complete genome sequence of Antarcticibacterium flavum KCTC 52984T from an Antarctic marine sediment.</title>
        <authorList>
            <person name="Lee Y.M."/>
            <person name="Shin S.C."/>
        </authorList>
    </citation>
    <scope>NUCLEOTIDE SEQUENCE [LARGE SCALE GENOMIC DNA]</scope>
    <source>
        <strain evidence="2 3">KCTC 52984</strain>
    </source>
</reference>
<evidence type="ECO:0000313" key="3">
    <source>
        <dbReference type="Proteomes" id="UP000309016"/>
    </source>
</evidence>
<dbReference type="AlphaFoldDB" id="A0A5B7X0N2"/>
<dbReference type="Pfam" id="PF10988">
    <property type="entry name" value="DUF2807"/>
    <property type="match status" value="1"/>
</dbReference>